<dbReference type="EMBL" id="SLUO01000009">
    <property type="protein sequence ID" value="TCL57167.1"/>
    <property type="molecule type" value="Genomic_DNA"/>
</dbReference>
<dbReference type="Pfam" id="PF02826">
    <property type="entry name" value="2-Hacid_dh_C"/>
    <property type="match status" value="1"/>
</dbReference>
<gene>
    <name evidence="7" type="ORF">EDD76_10929</name>
</gene>
<evidence type="ECO:0000259" key="5">
    <source>
        <dbReference type="Pfam" id="PF00389"/>
    </source>
</evidence>
<dbReference type="PANTHER" id="PTHR43761">
    <property type="entry name" value="D-ISOMER SPECIFIC 2-HYDROXYACID DEHYDROGENASE FAMILY PROTEIN (AFU_ORTHOLOGUE AFUA_1G13630)"/>
    <property type="match status" value="1"/>
</dbReference>
<feature type="domain" description="D-isomer specific 2-hydroxyacid dehydrogenase catalytic" evidence="5">
    <location>
        <begin position="18"/>
        <end position="318"/>
    </location>
</feature>
<dbReference type="RefSeq" id="WP_031391830.1">
    <property type="nucleotide sequence ID" value="NZ_JPNB01000002.1"/>
</dbReference>
<keyword evidence="8" id="KW-1185">Reference proteome</keyword>
<keyword evidence="3" id="KW-0520">NAD</keyword>
<protein>
    <submittedName>
        <fullName evidence="7">Glycerate dehydrogenase</fullName>
    </submittedName>
</protein>
<dbReference type="SUPFAM" id="SSF52283">
    <property type="entry name" value="Formate/glycerate dehydrogenase catalytic domain-like"/>
    <property type="match status" value="1"/>
</dbReference>
<evidence type="ECO:0000313" key="8">
    <source>
        <dbReference type="Proteomes" id="UP000295718"/>
    </source>
</evidence>
<dbReference type="STRING" id="1469948.GCA_000732725_03184"/>
<keyword evidence="2 4" id="KW-0560">Oxidoreductase</keyword>
<evidence type="ECO:0000313" key="7">
    <source>
        <dbReference type="EMBL" id="TCL57167.1"/>
    </source>
</evidence>
<reference evidence="7 8" key="1">
    <citation type="submission" date="2019-03" db="EMBL/GenBank/DDBJ databases">
        <title>Genomic Encyclopedia of Type Strains, Phase IV (KMG-IV): sequencing the most valuable type-strain genomes for metagenomic binning, comparative biology and taxonomic classification.</title>
        <authorList>
            <person name="Goeker M."/>
        </authorList>
    </citation>
    <scope>NUCLEOTIDE SEQUENCE [LARGE SCALE GENOMIC DNA]</scope>
    <source>
        <strain evidence="7 8">DSM 100556</strain>
    </source>
</reference>
<dbReference type="OrthoDB" id="9805416at2"/>
<comment type="caution">
    <text evidence="7">The sequence shown here is derived from an EMBL/GenBank/DDBJ whole genome shotgun (WGS) entry which is preliminary data.</text>
</comment>
<dbReference type="SUPFAM" id="SSF51735">
    <property type="entry name" value="NAD(P)-binding Rossmann-fold domains"/>
    <property type="match status" value="1"/>
</dbReference>
<evidence type="ECO:0000259" key="6">
    <source>
        <dbReference type="Pfam" id="PF02826"/>
    </source>
</evidence>
<evidence type="ECO:0000256" key="2">
    <source>
        <dbReference type="ARBA" id="ARBA00023002"/>
    </source>
</evidence>
<dbReference type="InterPro" id="IPR050418">
    <property type="entry name" value="D-iso_2-hydroxyacid_DH_PdxB"/>
</dbReference>
<dbReference type="InterPro" id="IPR036291">
    <property type="entry name" value="NAD(P)-bd_dom_sf"/>
</dbReference>
<dbReference type="Pfam" id="PF00389">
    <property type="entry name" value="2-Hacid_dh"/>
    <property type="match status" value="1"/>
</dbReference>
<dbReference type="Proteomes" id="UP000295718">
    <property type="component" value="Unassembled WGS sequence"/>
</dbReference>
<dbReference type="InterPro" id="IPR029753">
    <property type="entry name" value="D-isomer_DH_CS"/>
</dbReference>
<dbReference type="CDD" id="cd12162">
    <property type="entry name" value="2-Hacid_dh_4"/>
    <property type="match status" value="1"/>
</dbReference>
<dbReference type="GO" id="GO:0016616">
    <property type="term" value="F:oxidoreductase activity, acting on the CH-OH group of donors, NAD or NADP as acceptor"/>
    <property type="evidence" value="ECO:0007669"/>
    <property type="project" value="InterPro"/>
</dbReference>
<evidence type="ECO:0000256" key="1">
    <source>
        <dbReference type="ARBA" id="ARBA00005854"/>
    </source>
</evidence>
<name>A0A4R1QUI3_9FIRM</name>
<proteinExistence type="inferred from homology"/>
<dbReference type="InterPro" id="IPR006140">
    <property type="entry name" value="D-isomer_DH_NAD-bd"/>
</dbReference>
<dbReference type="PROSITE" id="PS00670">
    <property type="entry name" value="D_2_HYDROXYACID_DH_2"/>
    <property type="match status" value="1"/>
</dbReference>
<comment type="similarity">
    <text evidence="1 4">Belongs to the D-isomer specific 2-hydroxyacid dehydrogenase family.</text>
</comment>
<dbReference type="Gene3D" id="3.40.50.720">
    <property type="entry name" value="NAD(P)-binding Rossmann-like Domain"/>
    <property type="match status" value="2"/>
</dbReference>
<dbReference type="InterPro" id="IPR006139">
    <property type="entry name" value="D-isomer_2_OHA_DH_cat_dom"/>
</dbReference>
<dbReference type="PANTHER" id="PTHR43761:SF1">
    <property type="entry name" value="D-ISOMER SPECIFIC 2-HYDROXYACID DEHYDROGENASE CATALYTIC DOMAIN-CONTAINING PROTEIN-RELATED"/>
    <property type="match status" value="1"/>
</dbReference>
<organism evidence="7 8">
    <name type="scientific">Kineothrix alysoides</name>
    <dbReference type="NCBI Taxonomy" id="1469948"/>
    <lineage>
        <taxon>Bacteria</taxon>
        <taxon>Bacillati</taxon>
        <taxon>Bacillota</taxon>
        <taxon>Clostridia</taxon>
        <taxon>Lachnospirales</taxon>
        <taxon>Lachnospiraceae</taxon>
        <taxon>Kineothrix</taxon>
    </lineage>
</organism>
<dbReference type="NCBIfam" id="NF006263">
    <property type="entry name" value="PRK08410.1"/>
    <property type="match status" value="1"/>
</dbReference>
<sequence>MKVVILERNTVGRDVSVDCLNGLGEVTIYPNTLPGEVAARIEDAEIIIANKSPLNKGTLKDAKSVKLICEFATGYDNVDLDYCKERGIKVANVVNYSTAAVAQHTFALCFYVLEKLHHYDEYVKSGEYARQSGFSNFDLPFTELEGKTWGIIGMGNIGKKVAKIAEAFGCKVIFYSSSGNSSCKDYERVDFDDLLRESDFLSLHCPLSDKTRNLIDLEALKKMKKTAILINVARGPVVSDADLHTALTQDMIAGAGLDVTGTEPMREENPLSGIMDSNKLIITPHLAWASTEARNRVVEETYKNIEAFLNGKDRNIVNL</sequence>
<dbReference type="GO" id="GO:0051287">
    <property type="term" value="F:NAD binding"/>
    <property type="evidence" value="ECO:0007669"/>
    <property type="project" value="InterPro"/>
</dbReference>
<evidence type="ECO:0000256" key="3">
    <source>
        <dbReference type="ARBA" id="ARBA00023027"/>
    </source>
</evidence>
<feature type="domain" description="D-isomer specific 2-hydroxyacid dehydrogenase NAD-binding" evidence="6">
    <location>
        <begin position="107"/>
        <end position="287"/>
    </location>
</feature>
<evidence type="ECO:0000256" key="4">
    <source>
        <dbReference type="RuleBase" id="RU003719"/>
    </source>
</evidence>
<accession>A0A4R1QUI3</accession>
<dbReference type="AlphaFoldDB" id="A0A4R1QUI3"/>